<accession>A0ABW0I932</accession>
<proteinExistence type="predicted"/>
<keyword evidence="3" id="KW-1185">Reference proteome</keyword>
<feature type="chain" id="PRO_5047107338" evidence="1">
    <location>
        <begin position="19"/>
        <end position="75"/>
    </location>
</feature>
<dbReference type="RefSeq" id="WP_379842677.1">
    <property type="nucleotide sequence ID" value="NZ_JBHSMA010000001.1"/>
</dbReference>
<evidence type="ECO:0000256" key="1">
    <source>
        <dbReference type="SAM" id="SignalP"/>
    </source>
</evidence>
<feature type="signal peptide" evidence="1">
    <location>
        <begin position="1"/>
        <end position="18"/>
    </location>
</feature>
<dbReference type="EMBL" id="JBHSMA010000001">
    <property type="protein sequence ID" value="MFC5409085.1"/>
    <property type="molecule type" value="Genomic_DNA"/>
</dbReference>
<name>A0ABW0I932_9BACT</name>
<dbReference type="InterPro" id="IPR013783">
    <property type="entry name" value="Ig-like_fold"/>
</dbReference>
<sequence>MTWILYGLTLCLSFSSLAQRSITIRDLHTENLTNPDGITKTTPRLGWVLTSNQRNLKQDSMSILASSSSRVGSDQ</sequence>
<evidence type="ECO:0000313" key="2">
    <source>
        <dbReference type="EMBL" id="MFC5409085.1"/>
    </source>
</evidence>
<organism evidence="2 3">
    <name type="scientific">Larkinella bovis</name>
    <dbReference type="NCBI Taxonomy" id="683041"/>
    <lineage>
        <taxon>Bacteria</taxon>
        <taxon>Pseudomonadati</taxon>
        <taxon>Bacteroidota</taxon>
        <taxon>Cytophagia</taxon>
        <taxon>Cytophagales</taxon>
        <taxon>Spirosomataceae</taxon>
        <taxon>Larkinella</taxon>
    </lineage>
</organism>
<evidence type="ECO:0000313" key="3">
    <source>
        <dbReference type="Proteomes" id="UP001596106"/>
    </source>
</evidence>
<keyword evidence="1" id="KW-0732">Signal</keyword>
<dbReference type="Proteomes" id="UP001596106">
    <property type="component" value="Unassembled WGS sequence"/>
</dbReference>
<protein>
    <submittedName>
        <fullName evidence="2">Uncharacterized protein</fullName>
    </submittedName>
</protein>
<comment type="caution">
    <text evidence="2">The sequence shown here is derived from an EMBL/GenBank/DDBJ whole genome shotgun (WGS) entry which is preliminary data.</text>
</comment>
<gene>
    <name evidence="2" type="ORF">ACFPMF_07200</name>
</gene>
<reference evidence="3" key="1">
    <citation type="journal article" date="2019" name="Int. J. Syst. Evol. Microbiol.">
        <title>The Global Catalogue of Microorganisms (GCM) 10K type strain sequencing project: providing services to taxonomists for standard genome sequencing and annotation.</title>
        <authorList>
            <consortium name="The Broad Institute Genomics Platform"/>
            <consortium name="The Broad Institute Genome Sequencing Center for Infectious Disease"/>
            <person name="Wu L."/>
            <person name="Ma J."/>
        </authorList>
    </citation>
    <scope>NUCLEOTIDE SEQUENCE [LARGE SCALE GENOMIC DNA]</scope>
    <source>
        <strain evidence="3">CCUG 55250</strain>
    </source>
</reference>
<dbReference type="Gene3D" id="2.60.40.10">
    <property type="entry name" value="Immunoglobulins"/>
    <property type="match status" value="1"/>
</dbReference>
<dbReference type="Pfam" id="PF25788">
    <property type="entry name" value="Ig_Rha78A_N"/>
    <property type="match status" value="1"/>
</dbReference>